<accession>I7M753</accession>
<dbReference type="Proteomes" id="UP000009168">
    <property type="component" value="Unassembled WGS sequence"/>
</dbReference>
<organism evidence="2 3">
    <name type="scientific">Tetrahymena thermophila (strain SB210)</name>
    <dbReference type="NCBI Taxonomy" id="312017"/>
    <lineage>
        <taxon>Eukaryota</taxon>
        <taxon>Sar</taxon>
        <taxon>Alveolata</taxon>
        <taxon>Ciliophora</taxon>
        <taxon>Intramacronucleata</taxon>
        <taxon>Oligohymenophorea</taxon>
        <taxon>Hymenostomatida</taxon>
        <taxon>Tetrahymenina</taxon>
        <taxon>Tetrahymenidae</taxon>
        <taxon>Tetrahymena</taxon>
    </lineage>
</organism>
<feature type="compositionally biased region" description="Polar residues" evidence="1">
    <location>
        <begin position="1"/>
        <end position="13"/>
    </location>
</feature>
<gene>
    <name evidence="2" type="ORF">TTHERM_00375140</name>
</gene>
<feature type="compositionally biased region" description="Polar residues" evidence="1">
    <location>
        <begin position="120"/>
        <end position="129"/>
    </location>
</feature>
<protein>
    <submittedName>
        <fullName evidence="2">Uncharacterized protein</fullName>
    </submittedName>
</protein>
<feature type="compositionally biased region" description="Polar residues" evidence="1">
    <location>
        <begin position="68"/>
        <end position="83"/>
    </location>
</feature>
<dbReference type="EMBL" id="GG662821">
    <property type="protein sequence ID" value="EAR89397.1"/>
    <property type="molecule type" value="Genomic_DNA"/>
</dbReference>
<feature type="compositionally biased region" description="Low complexity" evidence="1">
    <location>
        <begin position="137"/>
        <end position="154"/>
    </location>
</feature>
<evidence type="ECO:0000313" key="3">
    <source>
        <dbReference type="Proteomes" id="UP000009168"/>
    </source>
</evidence>
<dbReference type="GeneID" id="7838497"/>
<reference evidence="3" key="1">
    <citation type="journal article" date="2006" name="PLoS Biol.">
        <title>Macronuclear genome sequence of the ciliate Tetrahymena thermophila, a model eukaryote.</title>
        <authorList>
            <person name="Eisen J.A."/>
            <person name="Coyne R.S."/>
            <person name="Wu M."/>
            <person name="Wu D."/>
            <person name="Thiagarajan M."/>
            <person name="Wortman J.R."/>
            <person name="Badger J.H."/>
            <person name="Ren Q."/>
            <person name="Amedeo P."/>
            <person name="Jones K.M."/>
            <person name="Tallon L.J."/>
            <person name="Delcher A.L."/>
            <person name="Salzberg S.L."/>
            <person name="Silva J.C."/>
            <person name="Haas B.J."/>
            <person name="Majoros W.H."/>
            <person name="Farzad M."/>
            <person name="Carlton J.M."/>
            <person name="Smith R.K. Jr."/>
            <person name="Garg J."/>
            <person name="Pearlman R.E."/>
            <person name="Karrer K.M."/>
            <person name="Sun L."/>
            <person name="Manning G."/>
            <person name="Elde N.C."/>
            <person name="Turkewitz A.P."/>
            <person name="Asai D.J."/>
            <person name="Wilkes D.E."/>
            <person name="Wang Y."/>
            <person name="Cai H."/>
            <person name="Collins K."/>
            <person name="Stewart B.A."/>
            <person name="Lee S.R."/>
            <person name="Wilamowska K."/>
            <person name="Weinberg Z."/>
            <person name="Ruzzo W.L."/>
            <person name="Wloga D."/>
            <person name="Gaertig J."/>
            <person name="Frankel J."/>
            <person name="Tsao C.-C."/>
            <person name="Gorovsky M.A."/>
            <person name="Keeling P.J."/>
            <person name="Waller R.F."/>
            <person name="Patron N.J."/>
            <person name="Cherry J.M."/>
            <person name="Stover N.A."/>
            <person name="Krieger C.J."/>
            <person name="del Toro C."/>
            <person name="Ryder H.F."/>
            <person name="Williamson S.C."/>
            <person name="Barbeau R.A."/>
            <person name="Hamilton E.P."/>
            <person name="Orias E."/>
        </authorList>
    </citation>
    <scope>NUCLEOTIDE SEQUENCE [LARGE SCALE GENOMIC DNA]</scope>
    <source>
        <strain evidence="3">SB210</strain>
    </source>
</reference>
<feature type="region of interest" description="Disordered" evidence="1">
    <location>
        <begin position="1"/>
        <end position="214"/>
    </location>
</feature>
<feature type="compositionally biased region" description="Polar residues" evidence="1">
    <location>
        <begin position="47"/>
        <end position="60"/>
    </location>
</feature>
<evidence type="ECO:0000256" key="1">
    <source>
        <dbReference type="SAM" id="MobiDB-lite"/>
    </source>
</evidence>
<dbReference type="RefSeq" id="XP_001009642.1">
    <property type="nucleotide sequence ID" value="XM_001009642.2"/>
</dbReference>
<name>I7M753_TETTS</name>
<feature type="region of interest" description="Disordered" evidence="1">
    <location>
        <begin position="276"/>
        <end position="302"/>
    </location>
</feature>
<feature type="compositionally biased region" description="Low complexity" evidence="1">
    <location>
        <begin position="84"/>
        <end position="119"/>
    </location>
</feature>
<dbReference type="OMA" id="INSHQSE"/>
<dbReference type="HOGENOM" id="CLU_759699_0_0_1"/>
<proteinExistence type="predicted"/>
<feature type="compositionally biased region" description="Polar residues" evidence="1">
    <location>
        <begin position="155"/>
        <end position="186"/>
    </location>
</feature>
<feature type="compositionally biased region" description="Basic and acidic residues" evidence="1">
    <location>
        <begin position="35"/>
        <end position="46"/>
    </location>
</feature>
<dbReference type="AlphaFoldDB" id="I7M753"/>
<sequence length="365" mass="41889">MTDSYTHLSQQFDGASKNFSEKTKQLKLPKPPKPQPEKISKQEIENQSKGQTKQSSNKSQNENKDPSKPQTGSKQNSKSQAQLQGSQQSKNKSEGQNQQSKQQSNVQSQKSKQESQQQSATTPYVSSKLTESEKKAVSNQSKQQSQQVSQRNQSDNMKSVLTMSDDQKSQVSKANTFQRPKSQSRLWSEHTIYTEDQKAKKDKEKKEKDEEKQKWHYKGNLKDKKSFDYFKTTRVSTCSFIQKVGDVLLAQPFYKAPQREKEIKLQKESLKANDFKVRPQTCTGASKKPLEPYNPNAARNTLKIPDVKMPHRNKTTFELNDGSDPKYMYKTKNKNIYGNFAQNYHSNNPAIASDLAKRMHFQNEK</sequence>
<dbReference type="KEGG" id="tet:TTHERM_00375140"/>
<keyword evidence="3" id="KW-1185">Reference proteome</keyword>
<feature type="compositionally biased region" description="Basic and acidic residues" evidence="1">
    <location>
        <begin position="192"/>
        <end position="214"/>
    </location>
</feature>
<dbReference type="InParanoid" id="I7M753"/>
<evidence type="ECO:0000313" key="2">
    <source>
        <dbReference type="EMBL" id="EAR89397.1"/>
    </source>
</evidence>